<keyword evidence="3 7" id="KW-0489">Methyltransferase</keyword>
<dbReference type="InterPro" id="IPR002052">
    <property type="entry name" value="DNA_methylase_N6_adenine_CS"/>
</dbReference>
<evidence type="ECO:0000256" key="4">
    <source>
        <dbReference type="ARBA" id="ARBA00022679"/>
    </source>
</evidence>
<dbReference type="Pfam" id="PF05175">
    <property type="entry name" value="MTS"/>
    <property type="match status" value="1"/>
</dbReference>
<keyword evidence="2" id="KW-0698">rRNA processing</keyword>
<dbReference type="PROSITE" id="PS00092">
    <property type="entry name" value="N6_MTASE"/>
    <property type="match status" value="1"/>
</dbReference>
<dbReference type="InterPro" id="IPR029063">
    <property type="entry name" value="SAM-dependent_MTases_sf"/>
</dbReference>
<feature type="domain" description="Methyltransferase small" evidence="6">
    <location>
        <begin position="172"/>
        <end position="342"/>
    </location>
</feature>
<dbReference type="GO" id="GO:0003676">
    <property type="term" value="F:nucleic acid binding"/>
    <property type="evidence" value="ECO:0007669"/>
    <property type="project" value="InterPro"/>
</dbReference>
<sequence length="351" mass="38121">MTDPVLKTLLLPFSTGKLDWPKDKPVLFLRARADTALGDFAPGGLICVQSFRSHADVLEKAGLRVAPSLPEDDARFPLVLVLPPRQREEARALLAEALSRTADGGIVIAAQANTEGAKTGESDLKALAGNVESLSKNKCRVFWANADETRRDPKLLNDWLSLDTPRPIVNGRFMSRPGVFAWDRIDPGTALLAKQLPDTLSGHAADLGAGIGVLSVLLLARCPHVASLDLYEAEARALDLARENLRHTQEDGGPKLGFFWQDVTKGLSSGPYDVIVMNPPFHESRASRADIGQAFIREAAKALKPGGSLYMVANRQLPYEATIKEHFTKSDVLADEAGYKVIVATKGKRTR</sequence>
<dbReference type="GO" id="GO:0008757">
    <property type="term" value="F:S-adenosylmethionine-dependent methyltransferase activity"/>
    <property type="evidence" value="ECO:0007669"/>
    <property type="project" value="InterPro"/>
</dbReference>
<dbReference type="GO" id="GO:0008170">
    <property type="term" value="F:N-methyltransferase activity"/>
    <property type="evidence" value="ECO:0007669"/>
    <property type="project" value="UniProtKB-ARBA"/>
</dbReference>
<protein>
    <submittedName>
        <fullName evidence="7">Methyltransferase</fullName>
    </submittedName>
</protein>
<organism evidence="7 8">
    <name type="scientific">Stappia sediminis</name>
    <dbReference type="NCBI Taxonomy" id="2692190"/>
    <lineage>
        <taxon>Bacteria</taxon>
        <taxon>Pseudomonadati</taxon>
        <taxon>Pseudomonadota</taxon>
        <taxon>Alphaproteobacteria</taxon>
        <taxon>Hyphomicrobiales</taxon>
        <taxon>Stappiaceae</taxon>
        <taxon>Stappia</taxon>
    </lineage>
</organism>
<dbReference type="SUPFAM" id="SSF53335">
    <property type="entry name" value="S-adenosyl-L-methionine-dependent methyltransferases"/>
    <property type="match status" value="1"/>
</dbReference>
<dbReference type="RefSeq" id="WP_160774069.1">
    <property type="nucleotide sequence ID" value="NZ_WUMV01000001.1"/>
</dbReference>
<dbReference type="AlphaFoldDB" id="A0A7X3LRP8"/>
<keyword evidence="8" id="KW-1185">Reference proteome</keyword>
<dbReference type="Proteomes" id="UP000433101">
    <property type="component" value="Unassembled WGS sequence"/>
</dbReference>
<proteinExistence type="predicted"/>
<evidence type="ECO:0000256" key="2">
    <source>
        <dbReference type="ARBA" id="ARBA00022552"/>
    </source>
</evidence>
<evidence type="ECO:0000313" key="8">
    <source>
        <dbReference type="Proteomes" id="UP000433101"/>
    </source>
</evidence>
<dbReference type="InterPro" id="IPR046977">
    <property type="entry name" value="RsmC/RlmG"/>
</dbReference>
<evidence type="ECO:0000256" key="5">
    <source>
        <dbReference type="ARBA" id="ARBA00022691"/>
    </source>
</evidence>
<comment type="caution">
    <text evidence="7">The sequence shown here is derived from an EMBL/GenBank/DDBJ whole genome shotgun (WGS) entry which is preliminary data.</text>
</comment>
<accession>A0A7X3LRP8</accession>
<dbReference type="PANTHER" id="PTHR47816:SF4">
    <property type="entry name" value="RIBOSOMAL RNA SMALL SUBUNIT METHYLTRANSFERASE C"/>
    <property type="match status" value="1"/>
</dbReference>
<name>A0A7X3LRP8_9HYPH</name>
<reference evidence="7 8" key="1">
    <citation type="submission" date="2019-12" db="EMBL/GenBank/DDBJ databases">
        <authorList>
            <person name="Li M."/>
        </authorList>
    </citation>
    <scope>NUCLEOTIDE SEQUENCE [LARGE SCALE GENOMIC DNA]</scope>
    <source>
        <strain evidence="7 8">GBMRC 2046</strain>
    </source>
</reference>
<evidence type="ECO:0000259" key="6">
    <source>
        <dbReference type="Pfam" id="PF05175"/>
    </source>
</evidence>
<dbReference type="PANTHER" id="PTHR47816">
    <property type="entry name" value="RIBOSOMAL RNA SMALL SUBUNIT METHYLTRANSFERASE C"/>
    <property type="match status" value="1"/>
</dbReference>
<dbReference type="EMBL" id="WUMV01000001">
    <property type="protein sequence ID" value="MXN63846.1"/>
    <property type="molecule type" value="Genomic_DNA"/>
</dbReference>
<dbReference type="GO" id="GO:0032259">
    <property type="term" value="P:methylation"/>
    <property type="evidence" value="ECO:0007669"/>
    <property type="project" value="UniProtKB-KW"/>
</dbReference>
<evidence type="ECO:0000256" key="3">
    <source>
        <dbReference type="ARBA" id="ARBA00022603"/>
    </source>
</evidence>
<gene>
    <name evidence="7" type="ORF">GR183_02925</name>
</gene>
<dbReference type="GO" id="GO:0006364">
    <property type="term" value="P:rRNA processing"/>
    <property type="evidence" value="ECO:0007669"/>
    <property type="project" value="UniProtKB-KW"/>
</dbReference>
<evidence type="ECO:0000256" key="1">
    <source>
        <dbReference type="ARBA" id="ARBA00022490"/>
    </source>
</evidence>
<dbReference type="InterPro" id="IPR007848">
    <property type="entry name" value="Small_mtfrase_dom"/>
</dbReference>
<evidence type="ECO:0000313" key="7">
    <source>
        <dbReference type="EMBL" id="MXN63846.1"/>
    </source>
</evidence>
<keyword evidence="5" id="KW-0949">S-adenosyl-L-methionine</keyword>
<dbReference type="CDD" id="cd02440">
    <property type="entry name" value="AdoMet_MTases"/>
    <property type="match status" value="1"/>
</dbReference>
<keyword evidence="4 7" id="KW-0808">Transferase</keyword>
<dbReference type="Gene3D" id="3.40.50.150">
    <property type="entry name" value="Vaccinia Virus protein VP39"/>
    <property type="match status" value="2"/>
</dbReference>
<keyword evidence="1" id="KW-0963">Cytoplasm</keyword>